<feature type="transmembrane region" description="Helical" evidence="5">
    <location>
        <begin position="7"/>
        <end position="25"/>
    </location>
</feature>
<accession>V5DRC5</accession>
<dbReference type="PANTHER" id="PTHR36926:SF1">
    <property type="entry name" value="COLICIN V PRODUCTION PROTEIN"/>
    <property type="match status" value="1"/>
</dbReference>
<dbReference type="AlphaFoldDB" id="V5DRC5"/>
<comment type="subcellular location">
    <subcellularLocation>
        <location evidence="1">Membrane</location>
        <topology evidence="1">Multi-pass membrane protein</topology>
    </subcellularLocation>
</comment>
<dbReference type="RefSeq" id="WP_023495950.1">
    <property type="nucleotide sequence ID" value="NZ_AYLO01000118.1"/>
</dbReference>
<evidence type="ECO:0000256" key="4">
    <source>
        <dbReference type="ARBA" id="ARBA00023136"/>
    </source>
</evidence>
<dbReference type="Pfam" id="PF02674">
    <property type="entry name" value="Colicin_V"/>
    <property type="match status" value="1"/>
</dbReference>
<evidence type="ECO:0000313" key="6">
    <source>
        <dbReference type="EMBL" id="ESS69981.1"/>
    </source>
</evidence>
<dbReference type="GO" id="GO:0009403">
    <property type="term" value="P:toxin biosynthetic process"/>
    <property type="evidence" value="ECO:0007669"/>
    <property type="project" value="InterPro"/>
</dbReference>
<evidence type="ECO:0000256" key="5">
    <source>
        <dbReference type="SAM" id="Phobius"/>
    </source>
</evidence>
<keyword evidence="3 5" id="KW-1133">Transmembrane helix</keyword>
<dbReference type="GO" id="GO:0016020">
    <property type="term" value="C:membrane"/>
    <property type="evidence" value="ECO:0007669"/>
    <property type="project" value="UniProtKB-SubCell"/>
</dbReference>
<feature type="transmembrane region" description="Helical" evidence="5">
    <location>
        <begin position="105"/>
        <end position="126"/>
    </location>
</feature>
<dbReference type="OrthoDB" id="9810601at2"/>
<dbReference type="EMBL" id="AYLO01000118">
    <property type="protein sequence ID" value="ESS69981.1"/>
    <property type="molecule type" value="Genomic_DNA"/>
</dbReference>
<comment type="caution">
    <text evidence="6">The sequence shown here is derived from an EMBL/GenBank/DDBJ whole genome shotgun (WGS) entry which is preliminary data.</text>
</comment>
<sequence>MVWVDNAIIALLAIYTIGGIVRGLGQEIFSITVWLIGIIVAWFFSQDFAILLSKFFSTSSTRLAMSFIALILITLAMGGIINMLLGNSVKKTGLTLLDRLGGLFLGFSHGLVVVFVMVLLAGVTPLPKDRWWQESKYLPPFQSLASLIKRNSSSKIARSINFP</sequence>
<evidence type="ECO:0000256" key="1">
    <source>
        <dbReference type="ARBA" id="ARBA00004141"/>
    </source>
</evidence>
<dbReference type="Proteomes" id="UP000017842">
    <property type="component" value="Unassembled WGS sequence"/>
</dbReference>
<protein>
    <submittedName>
        <fullName evidence="6">Colicin V production protein</fullName>
    </submittedName>
</protein>
<feature type="transmembrane region" description="Helical" evidence="5">
    <location>
        <begin position="64"/>
        <end position="85"/>
    </location>
</feature>
<feature type="transmembrane region" description="Helical" evidence="5">
    <location>
        <begin position="31"/>
        <end position="52"/>
    </location>
</feature>
<dbReference type="eggNOG" id="COG1286">
    <property type="taxonomic scope" value="Bacteria"/>
</dbReference>
<dbReference type="InterPro" id="IPR003825">
    <property type="entry name" value="Colicin-V_CvpA"/>
</dbReference>
<organism evidence="6 7">
    <name type="scientific">Methyloglobulus morosus KoM1</name>
    <dbReference type="NCBI Taxonomy" id="1116472"/>
    <lineage>
        <taxon>Bacteria</taxon>
        <taxon>Pseudomonadati</taxon>
        <taxon>Pseudomonadota</taxon>
        <taxon>Gammaproteobacteria</taxon>
        <taxon>Methylococcales</taxon>
        <taxon>Methylococcaceae</taxon>
        <taxon>Methyloglobulus</taxon>
    </lineage>
</organism>
<keyword evidence="4 5" id="KW-0472">Membrane</keyword>
<evidence type="ECO:0000313" key="7">
    <source>
        <dbReference type="Proteomes" id="UP000017842"/>
    </source>
</evidence>
<evidence type="ECO:0000256" key="3">
    <source>
        <dbReference type="ARBA" id="ARBA00022989"/>
    </source>
</evidence>
<dbReference type="STRING" id="1116472.MGMO_126c00250"/>
<evidence type="ECO:0000256" key="2">
    <source>
        <dbReference type="ARBA" id="ARBA00022692"/>
    </source>
</evidence>
<name>V5DRC5_9GAMM</name>
<keyword evidence="2 5" id="KW-0812">Transmembrane</keyword>
<dbReference type="PANTHER" id="PTHR36926">
    <property type="entry name" value="COLICIN V PRODUCTION PROTEIN"/>
    <property type="match status" value="1"/>
</dbReference>
<dbReference type="InterPro" id="IPR052719">
    <property type="entry name" value="CvpA-like"/>
</dbReference>
<keyword evidence="7" id="KW-1185">Reference proteome</keyword>
<reference evidence="6 7" key="1">
    <citation type="journal article" date="2013" name="Genome Announc.">
        <title>Draft Genome Sequence of the Methanotrophic Gammaproteobacterium Methyloglobulus morosus DSM 22980 Strain KoM1.</title>
        <authorList>
            <person name="Poehlein A."/>
            <person name="Deutzmann J.S."/>
            <person name="Daniel R."/>
            <person name="Simeonova D.D."/>
        </authorList>
    </citation>
    <scope>NUCLEOTIDE SEQUENCE [LARGE SCALE GENOMIC DNA]</scope>
    <source>
        <strain evidence="6 7">KoM1</strain>
    </source>
</reference>
<gene>
    <name evidence="6" type="ORF">MGMO_126c00250</name>
</gene>
<proteinExistence type="predicted"/>